<dbReference type="GO" id="GO:0047423">
    <property type="term" value="F:N-methylhydantoinase (ATP-hydrolyzing) activity"/>
    <property type="evidence" value="ECO:0007669"/>
    <property type="project" value="UniProtKB-EC"/>
</dbReference>
<organism evidence="2 3">
    <name type="scientific">Mariprofundus aestuarium</name>
    <dbReference type="NCBI Taxonomy" id="1921086"/>
    <lineage>
        <taxon>Bacteria</taxon>
        <taxon>Pseudomonadati</taxon>
        <taxon>Pseudomonadota</taxon>
        <taxon>Candidatius Mariprofundia</taxon>
        <taxon>Mariprofundales</taxon>
        <taxon>Mariprofundaceae</taxon>
        <taxon>Mariprofundus</taxon>
    </lineage>
</organism>
<dbReference type="GO" id="GO:0006749">
    <property type="term" value="P:glutathione metabolic process"/>
    <property type="evidence" value="ECO:0007669"/>
    <property type="project" value="TreeGrafter"/>
</dbReference>
<evidence type="ECO:0000313" key="3">
    <source>
        <dbReference type="Proteomes" id="UP000231701"/>
    </source>
</evidence>
<protein>
    <submittedName>
        <fullName evidence="2">N-methylhydantoinase B</fullName>
        <ecNumber evidence="2">3.5.2.14</ecNumber>
    </submittedName>
</protein>
<feature type="domain" description="Hydantoinase B/oxoprolinase" evidence="1">
    <location>
        <begin position="4"/>
        <end position="512"/>
    </location>
</feature>
<name>A0A2K8L4E2_MARES</name>
<dbReference type="Pfam" id="PF02538">
    <property type="entry name" value="Hydantoinase_B"/>
    <property type="match status" value="1"/>
</dbReference>
<dbReference type="GO" id="GO:0017168">
    <property type="term" value="F:5-oxoprolinase (ATP-hydrolyzing) activity"/>
    <property type="evidence" value="ECO:0007669"/>
    <property type="project" value="TreeGrafter"/>
</dbReference>
<dbReference type="AlphaFoldDB" id="A0A2K8L4E2"/>
<dbReference type="KEGG" id="maes:Ga0123461_1430"/>
<accession>A0A2K8L4E2</accession>
<dbReference type="PANTHER" id="PTHR11365:SF23">
    <property type="entry name" value="HYPOTHETICAL 5-OXOPROLINASE (EUROFUNG)-RELATED"/>
    <property type="match status" value="1"/>
</dbReference>
<evidence type="ECO:0000259" key="1">
    <source>
        <dbReference type="Pfam" id="PF02538"/>
    </source>
</evidence>
<dbReference type="Proteomes" id="UP000231701">
    <property type="component" value="Chromosome"/>
</dbReference>
<dbReference type="RefSeq" id="WP_100277687.1">
    <property type="nucleotide sequence ID" value="NZ_CP018799.1"/>
</dbReference>
<gene>
    <name evidence="2" type="ORF">Ga0123461_1430</name>
</gene>
<evidence type="ECO:0000313" key="2">
    <source>
        <dbReference type="EMBL" id="ATX79844.1"/>
    </source>
</evidence>
<reference evidence="2 3" key="1">
    <citation type="submission" date="2016-12" db="EMBL/GenBank/DDBJ databases">
        <title>Isolation and genomic insights into novel planktonic Zetaproteobacteria from stratified waters of the Chesapeake Bay.</title>
        <authorList>
            <person name="McAllister S.M."/>
            <person name="Kato S."/>
            <person name="Chan C.S."/>
            <person name="Chiu B.K."/>
            <person name="Field E.K."/>
        </authorList>
    </citation>
    <scope>NUCLEOTIDE SEQUENCE [LARGE SCALE GENOMIC DNA]</scope>
    <source>
        <strain evidence="2 3">CP-5</strain>
    </source>
</reference>
<dbReference type="EC" id="3.5.2.14" evidence="2"/>
<keyword evidence="3" id="KW-1185">Reference proteome</keyword>
<dbReference type="EMBL" id="CP018799">
    <property type="protein sequence ID" value="ATX79844.1"/>
    <property type="molecule type" value="Genomic_DNA"/>
</dbReference>
<dbReference type="InterPro" id="IPR003692">
    <property type="entry name" value="Hydantoinase_B"/>
</dbReference>
<sequence>MSIDAVEISLFAHRLAAICEEMGAVLKRSAISPNIRDREDFSCALFDEKGELISQAAHIPVHLGSMAFAMSGVIPLFEWKPGDVVVFNDPFLGGTHLPDITVVAPVFIDGELVAFSAARAHHADIGGVSPGSMGVEIRLEDEGVIISPCYWFEAGIEDMKLPHLFYESVRAPAERMGDLSAQRAAALRGGERLNDYKAEKLREMFAALISVSEGYGRAALSSIPDGNYAFEDFLEDDGFGSGPLVIRADVQVRGESAIVDFTGTVLQSKGPVNCPLAVTAASVFYVFRCLMPEHTPQTAAVFHPISIRAPQGCLVNAGRGAPVAAGNVETSQRIVDVLLGALAKAIPDRVPAAAQGTMNNVIFGGTTNGEAWVYYETLAGGMGAFNGGEGLSAVQCHMTNTKNSSIEVLEMHYPLRISTYAVRDGSGGKGAFDGGDGLVREWSVLKDCNLSLLTERRSSQPYGLAGGKVGKRGVNSLWRNGEWRALAAKGSFELKRGDRIKIETPGGGGFGSA</sequence>
<proteinExistence type="predicted"/>
<dbReference type="OrthoDB" id="5288472at2"/>
<dbReference type="PANTHER" id="PTHR11365">
    <property type="entry name" value="5-OXOPROLINASE RELATED"/>
    <property type="match status" value="1"/>
</dbReference>
<dbReference type="InterPro" id="IPR045079">
    <property type="entry name" value="Oxoprolinase-like"/>
</dbReference>
<dbReference type="GO" id="GO:0005829">
    <property type="term" value="C:cytosol"/>
    <property type="evidence" value="ECO:0007669"/>
    <property type="project" value="TreeGrafter"/>
</dbReference>
<keyword evidence="2" id="KW-0378">Hydrolase</keyword>